<evidence type="ECO:0000313" key="2">
    <source>
        <dbReference type="EMBL" id="MPC23391.1"/>
    </source>
</evidence>
<name>A0A5B7DP19_PORTR</name>
<keyword evidence="3" id="KW-1185">Reference proteome</keyword>
<organism evidence="2 3">
    <name type="scientific">Portunus trituberculatus</name>
    <name type="common">Swimming crab</name>
    <name type="synonym">Neptunus trituberculatus</name>
    <dbReference type="NCBI Taxonomy" id="210409"/>
    <lineage>
        <taxon>Eukaryota</taxon>
        <taxon>Metazoa</taxon>
        <taxon>Ecdysozoa</taxon>
        <taxon>Arthropoda</taxon>
        <taxon>Crustacea</taxon>
        <taxon>Multicrustacea</taxon>
        <taxon>Malacostraca</taxon>
        <taxon>Eumalacostraca</taxon>
        <taxon>Eucarida</taxon>
        <taxon>Decapoda</taxon>
        <taxon>Pleocyemata</taxon>
        <taxon>Brachyura</taxon>
        <taxon>Eubrachyura</taxon>
        <taxon>Portunoidea</taxon>
        <taxon>Portunidae</taxon>
        <taxon>Portuninae</taxon>
        <taxon>Portunus</taxon>
    </lineage>
</organism>
<dbReference type="Proteomes" id="UP000324222">
    <property type="component" value="Unassembled WGS sequence"/>
</dbReference>
<comment type="caution">
    <text evidence="2">The sequence shown here is derived from an EMBL/GenBank/DDBJ whole genome shotgun (WGS) entry which is preliminary data.</text>
</comment>
<protein>
    <submittedName>
        <fullName evidence="2">Uncharacterized protein</fullName>
    </submittedName>
</protein>
<feature type="region of interest" description="Disordered" evidence="1">
    <location>
        <begin position="38"/>
        <end position="57"/>
    </location>
</feature>
<reference evidence="2 3" key="1">
    <citation type="submission" date="2019-05" db="EMBL/GenBank/DDBJ databases">
        <title>Another draft genome of Portunus trituberculatus and its Hox gene families provides insights of decapod evolution.</title>
        <authorList>
            <person name="Jeong J.-H."/>
            <person name="Song I."/>
            <person name="Kim S."/>
            <person name="Choi T."/>
            <person name="Kim D."/>
            <person name="Ryu S."/>
            <person name="Kim W."/>
        </authorList>
    </citation>
    <scope>NUCLEOTIDE SEQUENCE [LARGE SCALE GENOMIC DNA]</scope>
    <source>
        <tissue evidence="2">Muscle</tissue>
    </source>
</reference>
<dbReference type="AlphaFoldDB" id="A0A5B7DP19"/>
<evidence type="ECO:0000313" key="3">
    <source>
        <dbReference type="Proteomes" id="UP000324222"/>
    </source>
</evidence>
<proteinExistence type="predicted"/>
<feature type="compositionally biased region" description="Pro residues" evidence="1">
    <location>
        <begin position="39"/>
        <end position="51"/>
    </location>
</feature>
<sequence>MLPTNPLTTQHHHHCKTHIIITTTTTTTTTQATIAAPQLPLPPLSPSPPPATETEPAAHQTAVIDGLIVIPSLGFDFYAGDAGGMGRVSLTSR</sequence>
<gene>
    <name evidence="2" type="ORF">E2C01_016434</name>
</gene>
<dbReference type="EMBL" id="VSRR010001201">
    <property type="protein sequence ID" value="MPC23391.1"/>
    <property type="molecule type" value="Genomic_DNA"/>
</dbReference>
<accession>A0A5B7DP19</accession>
<evidence type="ECO:0000256" key="1">
    <source>
        <dbReference type="SAM" id="MobiDB-lite"/>
    </source>
</evidence>